<protein>
    <submittedName>
        <fullName evidence="1">Uncharacterized protein</fullName>
    </submittedName>
</protein>
<proteinExistence type="predicted"/>
<accession>A0ABU9NJW1</accession>
<gene>
    <name evidence="1" type="ORF">WFZ86_03795</name>
</gene>
<evidence type="ECO:0000313" key="2">
    <source>
        <dbReference type="Proteomes" id="UP001468798"/>
    </source>
</evidence>
<dbReference type="RefSeq" id="WP_342690699.1">
    <property type="nucleotide sequence ID" value="NZ_JBCGDP010000003.1"/>
</dbReference>
<name>A0ABU9NJW1_9FLAO</name>
<organism evidence="1 2">
    <name type="scientific">Flavobacterium polysaccharolyticum</name>
    <dbReference type="NCBI Taxonomy" id="3133148"/>
    <lineage>
        <taxon>Bacteria</taxon>
        <taxon>Pseudomonadati</taxon>
        <taxon>Bacteroidota</taxon>
        <taxon>Flavobacteriia</taxon>
        <taxon>Flavobacteriales</taxon>
        <taxon>Flavobacteriaceae</taxon>
        <taxon>Flavobacterium</taxon>
    </lineage>
</organism>
<dbReference type="Proteomes" id="UP001468798">
    <property type="component" value="Unassembled WGS sequence"/>
</dbReference>
<reference evidence="1 2" key="1">
    <citation type="submission" date="2024-03" db="EMBL/GenBank/DDBJ databases">
        <title>Two novel species of the genus Flavobacterium exhibiting potentially degradation of complex polysaccharides.</title>
        <authorList>
            <person name="Lian X."/>
        </authorList>
    </citation>
    <scope>NUCLEOTIDE SEQUENCE [LARGE SCALE GENOMIC DNA]</scope>
    <source>
        <strain evidence="1 2">N6</strain>
    </source>
</reference>
<evidence type="ECO:0000313" key="1">
    <source>
        <dbReference type="EMBL" id="MEM0575610.1"/>
    </source>
</evidence>
<keyword evidence="2" id="KW-1185">Reference proteome</keyword>
<comment type="caution">
    <text evidence="1">The sequence shown here is derived from an EMBL/GenBank/DDBJ whole genome shotgun (WGS) entry which is preliminary data.</text>
</comment>
<sequence>MKTHILILINLLSVILLIDFINKDNQNTVINKVQGASFNKKSINENESYITINDKKYNLSADPCILQTNDNLNILTFKAVNNDIDYSLTVNLGAFNGNVNTGNYIYSNGENQVNFVVITFVTEKGTFVNGPNSVVAYTKNGNKGHVSATNMSLIDSYETLPNITISFNIYCSME</sequence>
<dbReference type="EMBL" id="JBCGDP010000003">
    <property type="protein sequence ID" value="MEM0575610.1"/>
    <property type="molecule type" value="Genomic_DNA"/>
</dbReference>